<dbReference type="Pfam" id="PF13306">
    <property type="entry name" value="LRR_5"/>
    <property type="match status" value="1"/>
</dbReference>
<dbReference type="EMBL" id="CP027228">
    <property type="protein sequence ID" value="AVM47905.1"/>
    <property type="molecule type" value="Genomic_DNA"/>
</dbReference>
<dbReference type="OrthoDB" id="1908369at2"/>
<accession>A0A2S0L3R7</accession>
<keyword evidence="2" id="KW-1185">Reference proteome</keyword>
<proteinExistence type="predicted"/>
<name>A0A2S0L3R7_9FIRM</name>
<evidence type="ECO:0000313" key="2">
    <source>
        <dbReference type="Proteomes" id="UP000237883"/>
    </source>
</evidence>
<dbReference type="InterPro" id="IPR032675">
    <property type="entry name" value="LRR_dom_sf"/>
</dbReference>
<dbReference type="InterPro" id="IPR026906">
    <property type="entry name" value="LRR_5"/>
</dbReference>
<dbReference type="RefSeq" id="WP_106056984.1">
    <property type="nucleotide sequence ID" value="NZ_CAUUYG010000003.1"/>
</dbReference>
<dbReference type="PANTHER" id="PTHR45661">
    <property type="entry name" value="SURFACE ANTIGEN"/>
    <property type="match status" value="1"/>
</dbReference>
<dbReference type="SUPFAM" id="SSF52058">
    <property type="entry name" value="L domain-like"/>
    <property type="match status" value="1"/>
</dbReference>
<dbReference type="AlphaFoldDB" id="A0A2S0L3R7"/>
<protein>
    <recommendedName>
        <fullName evidence="3">Leucine-rich repeat domain-containing protein</fullName>
    </recommendedName>
</protein>
<dbReference type="InterPro" id="IPR053139">
    <property type="entry name" value="Surface_bspA-like"/>
</dbReference>
<dbReference type="Proteomes" id="UP000237883">
    <property type="component" value="Chromosome"/>
</dbReference>
<dbReference type="Gene3D" id="3.80.10.10">
    <property type="entry name" value="Ribonuclease Inhibitor"/>
    <property type="match status" value="1"/>
</dbReference>
<organism evidence="1 2">
    <name type="scientific">Mogibacterium diversum</name>
    <dbReference type="NCBI Taxonomy" id="114527"/>
    <lineage>
        <taxon>Bacteria</taxon>
        <taxon>Bacillati</taxon>
        <taxon>Bacillota</taxon>
        <taxon>Clostridia</taxon>
        <taxon>Peptostreptococcales</taxon>
        <taxon>Anaerovoracaceae</taxon>
        <taxon>Mogibacterium</taxon>
    </lineage>
</organism>
<evidence type="ECO:0008006" key="3">
    <source>
        <dbReference type="Google" id="ProtNLM"/>
    </source>
</evidence>
<reference evidence="2" key="1">
    <citation type="submission" date="2018-02" db="EMBL/GenBank/DDBJ databases">
        <authorList>
            <person name="Holder M.E."/>
            <person name="Ajami N.J."/>
            <person name="Petrosino J.F."/>
        </authorList>
    </citation>
    <scope>NUCLEOTIDE SEQUENCE [LARGE SCALE GENOMIC DNA]</scope>
    <source>
        <strain evidence="2">CCUG 47132</strain>
    </source>
</reference>
<dbReference type="GeneID" id="78391272"/>
<dbReference type="PANTHER" id="PTHR45661:SF3">
    <property type="entry name" value="IG-LIKE DOMAIN-CONTAINING PROTEIN"/>
    <property type="match status" value="1"/>
</dbReference>
<evidence type="ECO:0000313" key="1">
    <source>
        <dbReference type="EMBL" id="AVM47905.1"/>
    </source>
</evidence>
<sequence length="257" mass="29226">MPKLIAGHTLINYDENVSRVVIPKFVFAIADRAFSERGQIKAIEMGESVKSIGNYAFRMCYSMKEIILPQTVDEFGKGVFENCWALERVAIPKGTKVIDDEMFIDCNSLIEIYLPNSIDVVDDNAFSRVPKLTTLHMGPEKLEVLPEAIRDVAVLSYLEKHSSDDVSQEKPNESELIYRYIDEHGDRLTRRAITDSRTLAISYMVRRNLVKSAFISELVDMAASQRSSEIVALLIDEQNKIQREESEQAEEAWNPFA</sequence>
<dbReference type="KEGG" id="mdv:C5Q96_03245"/>
<gene>
    <name evidence="1" type="ORF">C5Q96_03245</name>
</gene>